<dbReference type="AlphaFoldDB" id="A0AAE4JZ76"/>
<dbReference type="InterPro" id="IPR007197">
    <property type="entry name" value="rSAM"/>
</dbReference>
<keyword evidence="3" id="KW-0479">Metal-binding</keyword>
<comment type="caution">
    <text evidence="8">The sequence shown here is derived from an EMBL/GenBank/DDBJ whole genome shotgun (WGS) entry which is preliminary data.</text>
</comment>
<dbReference type="InterPro" id="IPR025274">
    <property type="entry name" value="DUF4070"/>
</dbReference>
<dbReference type="Pfam" id="PF13282">
    <property type="entry name" value="DUF4070"/>
    <property type="match status" value="1"/>
</dbReference>
<dbReference type="SUPFAM" id="SSF102114">
    <property type="entry name" value="Radical SAM enzymes"/>
    <property type="match status" value="1"/>
</dbReference>
<dbReference type="InterPro" id="IPR058240">
    <property type="entry name" value="rSAM_sf"/>
</dbReference>
<protein>
    <submittedName>
        <fullName evidence="8">B12-binding domain-containing radical SAM protein</fullName>
    </submittedName>
</protein>
<dbReference type="PANTHER" id="PTHR43409">
    <property type="entry name" value="ANAEROBIC MAGNESIUM-PROTOPORPHYRIN IX MONOMETHYL ESTER CYCLASE-RELATED"/>
    <property type="match status" value="1"/>
</dbReference>
<evidence type="ECO:0000256" key="1">
    <source>
        <dbReference type="ARBA" id="ARBA00001966"/>
    </source>
</evidence>
<dbReference type="GO" id="GO:0046872">
    <property type="term" value="F:metal ion binding"/>
    <property type="evidence" value="ECO:0007669"/>
    <property type="project" value="UniProtKB-KW"/>
</dbReference>
<dbReference type="PANTHER" id="PTHR43409:SF9">
    <property type="entry name" value="BLR2995 PROTEIN"/>
    <property type="match status" value="1"/>
</dbReference>
<dbReference type="InterPro" id="IPR023404">
    <property type="entry name" value="rSAM_horseshoe"/>
</dbReference>
<evidence type="ECO:0000256" key="6">
    <source>
        <dbReference type="SAM" id="MobiDB-lite"/>
    </source>
</evidence>
<dbReference type="GO" id="GO:0051536">
    <property type="term" value="F:iron-sulfur cluster binding"/>
    <property type="evidence" value="ECO:0007669"/>
    <property type="project" value="UniProtKB-KW"/>
</dbReference>
<dbReference type="InterPro" id="IPR006638">
    <property type="entry name" value="Elp3/MiaA/NifB-like_rSAM"/>
</dbReference>
<dbReference type="Proteomes" id="UP001268256">
    <property type="component" value="Unassembled WGS sequence"/>
</dbReference>
<feature type="domain" description="Radical SAM core" evidence="7">
    <location>
        <begin position="200"/>
        <end position="433"/>
    </location>
</feature>
<dbReference type="InterPro" id="IPR051198">
    <property type="entry name" value="BchE-like"/>
</dbReference>
<dbReference type="SMART" id="SM00729">
    <property type="entry name" value="Elp3"/>
    <property type="match status" value="1"/>
</dbReference>
<dbReference type="EMBL" id="JAVMIP010000016">
    <property type="protein sequence ID" value="MDS3861794.1"/>
    <property type="molecule type" value="Genomic_DNA"/>
</dbReference>
<dbReference type="InterPro" id="IPR034466">
    <property type="entry name" value="Methyltransferase_Class_B"/>
</dbReference>
<evidence type="ECO:0000259" key="7">
    <source>
        <dbReference type="PROSITE" id="PS51918"/>
    </source>
</evidence>
<dbReference type="GO" id="GO:0003824">
    <property type="term" value="F:catalytic activity"/>
    <property type="evidence" value="ECO:0007669"/>
    <property type="project" value="InterPro"/>
</dbReference>
<gene>
    <name evidence="8" type="ORF">RIF25_13370</name>
</gene>
<evidence type="ECO:0000313" key="9">
    <source>
        <dbReference type="Proteomes" id="UP001268256"/>
    </source>
</evidence>
<evidence type="ECO:0000313" key="8">
    <source>
        <dbReference type="EMBL" id="MDS3861794.1"/>
    </source>
</evidence>
<name>A0AAE4JZ76_9CYAN</name>
<reference evidence="9" key="1">
    <citation type="submission" date="2023-07" db="EMBL/GenBank/DDBJ databases">
        <authorList>
            <person name="Luz R."/>
            <person name="Cordeiro R."/>
            <person name="Fonseca A."/>
            <person name="Goncalves V."/>
        </authorList>
    </citation>
    <scope>NUCLEOTIDE SEQUENCE [LARGE SCALE GENOMIC DNA]</scope>
    <source>
        <strain evidence="9">BACA0444</strain>
    </source>
</reference>
<dbReference type="InterPro" id="IPR034530">
    <property type="entry name" value="HpnP-like"/>
</dbReference>
<evidence type="ECO:0000256" key="4">
    <source>
        <dbReference type="ARBA" id="ARBA00023004"/>
    </source>
</evidence>
<dbReference type="SFLD" id="SFLDS00029">
    <property type="entry name" value="Radical_SAM"/>
    <property type="match status" value="1"/>
</dbReference>
<comment type="cofactor">
    <cofactor evidence="1">
        <name>[4Fe-4S] cluster</name>
        <dbReference type="ChEBI" id="CHEBI:49883"/>
    </cofactor>
</comment>
<keyword evidence="2" id="KW-0949">S-adenosyl-L-methionine</keyword>
<evidence type="ECO:0000256" key="3">
    <source>
        <dbReference type="ARBA" id="ARBA00022723"/>
    </source>
</evidence>
<dbReference type="PROSITE" id="PS51918">
    <property type="entry name" value="RADICAL_SAM"/>
    <property type="match status" value="1"/>
</dbReference>
<feature type="compositionally biased region" description="Polar residues" evidence="6">
    <location>
        <begin position="1"/>
        <end position="11"/>
    </location>
</feature>
<dbReference type="SFLD" id="SFLDF00303">
    <property type="entry name" value="hopanoid_C2-methyltransferase"/>
    <property type="match status" value="1"/>
</dbReference>
<dbReference type="RefSeq" id="WP_322879022.1">
    <property type="nucleotide sequence ID" value="NZ_JAVMIP010000016.1"/>
</dbReference>
<dbReference type="SFLD" id="SFLDG01123">
    <property type="entry name" value="methyltransferase_(Class_B)"/>
    <property type="match status" value="1"/>
</dbReference>
<sequence>MTATTTPQPSANDELPLVPEMTGGRVPFTPQHHRRILCVFPRYSRSFGTFHYAYGLMGTVRAFMPPQGILLVAAYMPESWEVRLVDENVQLATDADYAWADVVITSGMHIQRPQINNINAIAHRHGKLVCLGGPSVSACPSYYPDVDILHLGELGDATDKMLAYIDEFGSQRPTEQMILETTARLPLNEFPTPAYHLVNMRNYFLGSVQFSSGCPFRCEFCDIPELYGRNPRLKNPQQITAELDNMLASGNPGAVYFVDDNFIGNRRAVTELLPHLIQWQKDRGYPIQFACEATLNIAQSPKLLEMMREAYFCTVFCGIETPEPEALRGINKDQNLSMPILQAIQTLNKYGMEVVSGIIIGLDTDTPQTGERILEFINASQMPTLTINLLHALPRTPLWRRLEAEGRLNDDESRESNVEFLMPYEEVVEMWRQTITTAYEPEFLYQRFAYQMEHTYPNRIAVPASPARVNRENIFKGLRLMKNILWNIGITGSYRDTFWKLAWPALKRGDIEGLIHVGVVGHHLIQFAQDCARGDEAASFYAQRLRDDQAKQAKNMAQPVSSAS</sequence>
<dbReference type="Gene3D" id="3.80.30.20">
    <property type="entry name" value="tm_1862 like domain"/>
    <property type="match status" value="1"/>
</dbReference>
<accession>A0AAE4JZ76</accession>
<organism evidence="8 9">
    <name type="scientific">Pseudocalidococcus azoricus BACA0444</name>
    <dbReference type="NCBI Taxonomy" id="2918990"/>
    <lineage>
        <taxon>Bacteria</taxon>
        <taxon>Bacillati</taxon>
        <taxon>Cyanobacteriota</taxon>
        <taxon>Cyanophyceae</taxon>
        <taxon>Acaryochloridales</taxon>
        <taxon>Thermosynechococcaceae</taxon>
        <taxon>Pseudocalidococcus</taxon>
        <taxon>Pseudocalidococcus azoricus</taxon>
    </lineage>
</organism>
<keyword evidence="4" id="KW-0408">Iron</keyword>
<evidence type="ECO:0000256" key="2">
    <source>
        <dbReference type="ARBA" id="ARBA00022691"/>
    </source>
</evidence>
<feature type="region of interest" description="Disordered" evidence="6">
    <location>
        <begin position="1"/>
        <end position="24"/>
    </location>
</feature>
<proteinExistence type="predicted"/>
<keyword evidence="5" id="KW-0411">Iron-sulfur</keyword>
<keyword evidence="9" id="KW-1185">Reference proteome</keyword>
<evidence type="ECO:0000256" key="5">
    <source>
        <dbReference type="ARBA" id="ARBA00023014"/>
    </source>
</evidence>
<dbReference type="SFLD" id="SFLDG01082">
    <property type="entry name" value="B12-binding_domain_containing"/>
    <property type="match status" value="1"/>
</dbReference>
<dbReference type="Pfam" id="PF04055">
    <property type="entry name" value="Radical_SAM"/>
    <property type="match status" value="1"/>
</dbReference>
<dbReference type="GO" id="GO:0005829">
    <property type="term" value="C:cytosol"/>
    <property type="evidence" value="ECO:0007669"/>
    <property type="project" value="TreeGrafter"/>
</dbReference>